<evidence type="ECO:0000259" key="4">
    <source>
        <dbReference type="Pfam" id="PF00171"/>
    </source>
</evidence>
<evidence type="ECO:0000256" key="3">
    <source>
        <dbReference type="ARBA" id="ARBA00023027"/>
    </source>
</evidence>
<dbReference type="Pfam" id="PF00171">
    <property type="entry name" value="Aldedh"/>
    <property type="match status" value="1"/>
</dbReference>
<dbReference type="PANTHER" id="PTHR43521">
    <property type="entry name" value="ALPHA-AMINOADIPIC SEMIALDEHYDE DEHYDROGENASE"/>
    <property type="match status" value="1"/>
</dbReference>
<dbReference type="AlphaFoldDB" id="A0A8S1MEX7"/>
<evidence type="ECO:0000256" key="1">
    <source>
        <dbReference type="ARBA" id="ARBA00009986"/>
    </source>
</evidence>
<keyword evidence="2" id="KW-0560">Oxidoreductase</keyword>
<reference evidence="5" key="1">
    <citation type="submission" date="2021-01" db="EMBL/GenBank/DDBJ databases">
        <authorList>
            <consortium name="Genoscope - CEA"/>
            <person name="William W."/>
        </authorList>
    </citation>
    <scope>NUCLEOTIDE SEQUENCE</scope>
</reference>
<sequence>MLLDIFQNLQAQFFSLIRIIQKKKVKIKNSIRKQQTQYNTNNLANQFLKLKFIIYDLVLNLSQKWNKIKSNQAYDENVKIKQLYNIISFHKNSNLSESTRLSNTKIQKEQNIRNKFYKIIIRINHCQRAKQIKRMFKNSKIRVNLISIKKQPNHIDIMIESIKTELQQQLQQIQSSNNTSPANKNVYYKSVFSPIGSVKPNINFRKIQYNVTAKVFQFIWIQNRLNALSKNKQMNRVVCLQQNKRIFHIIIIYYIQQKEFCVYFHFDDIEKQKNNMQKFRNIASFSSIPSYFTLDPYQLSSRKPYMVQNFLSGKWINSDKYEQIIDPLNGEPFIQVPDSQDKDLLQEYIKSAKDCPISGLHNPIKNPQRYQVYGEVCHKIAAELKKKEVHDFFVKLIQRVVPKHYQQASGEVVVTERFFQNFSGDQPRFLTRSFNVAGDRDGQQSTGYRWPYGSCAVIAPFNFPLEIPSLQIFGALITGNKVFFKGDNRVNVVMEQMLRLALHCGLPEKDVDMLFADGKSTEYILKKGNFRMTQFTGSSTIAEHLTKVLNGKIRIEDAGFDWKILGPDVPDVDTQNYVAWQSDQDAYGSTGQKCSAQSILFVHENWVQAKFLDKIKQLASTRNLNDLSLGPIITWNNSKIEQHIKSILEIPGSKILFGGQELKNHQIPSVYGAYEATAVYVPLNQILNNKQVTKELFGPFQIVTTYSSNQIDDVLKIINQFENHLTAGIVSNDVNFLRYVQSNTTNGVTYSGIRARTTGAPQNHWFGPCGDPRGAGIGTPEAILSVWTTHREIIHDTQLAPSGFKGQQS</sequence>
<dbReference type="GO" id="GO:0004029">
    <property type="term" value="F:aldehyde dehydrogenase (NAD+) activity"/>
    <property type="evidence" value="ECO:0007669"/>
    <property type="project" value="InterPro"/>
</dbReference>
<dbReference type="PANTHER" id="PTHR43521:SF7">
    <property type="entry name" value="DELTA-1-PYRROLINE-5-CARBOXYLATE DEHYDROGENASE 12A1, MITOCHONDRIAL"/>
    <property type="match status" value="1"/>
</dbReference>
<dbReference type="InterPro" id="IPR016160">
    <property type="entry name" value="Ald_DH_CS_CYS"/>
</dbReference>
<feature type="domain" description="Aldehyde dehydrogenase" evidence="4">
    <location>
        <begin position="315"/>
        <end position="750"/>
    </location>
</feature>
<dbReference type="FunFam" id="3.40.605.10:FF:000019">
    <property type="entry name" value="probable aldehyde dehydrogenase"/>
    <property type="match status" value="1"/>
</dbReference>
<dbReference type="EMBL" id="CAJJDN010000038">
    <property type="protein sequence ID" value="CAD8078688.1"/>
    <property type="molecule type" value="Genomic_DNA"/>
</dbReference>
<dbReference type="InterPro" id="IPR044638">
    <property type="entry name" value="ALDH7A1-like"/>
</dbReference>
<protein>
    <recommendedName>
        <fullName evidence="4">Aldehyde dehydrogenase domain-containing protein</fullName>
    </recommendedName>
</protein>
<accession>A0A8S1MEX7</accession>
<comment type="similarity">
    <text evidence="1">Belongs to the aldehyde dehydrogenase family.</text>
</comment>
<evidence type="ECO:0000256" key="2">
    <source>
        <dbReference type="ARBA" id="ARBA00023002"/>
    </source>
</evidence>
<comment type="caution">
    <text evidence="5">The sequence shown here is derived from an EMBL/GenBank/DDBJ whole genome shotgun (WGS) entry which is preliminary data.</text>
</comment>
<keyword evidence="3" id="KW-0520">NAD</keyword>
<gene>
    <name evidence="5" type="ORF">PSON_ATCC_30995.1.T0380053</name>
</gene>
<dbReference type="Proteomes" id="UP000692954">
    <property type="component" value="Unassembled WGS sequence"/>
</dbReference>
<dbReference type="InterPro" id="IPR015590">
    <property type="entry name" value="Aldehyde_DH_dom"/>
</dbReference>
<dbReference type="PROSITE" id="PS00070">
    <property type="entry name" value="ALDEHYDE_DEHYDR_CYS"/>
    <property type="match status" value="1"/>
</dbReference>
<dbReference type="OrthoDB" id="440325at2759"/>
<name>A0A8S1MEX7_9CILI</name>
<proteinExistence type="inferred from homology"/>
<evidence type="ECO:0000313" key="5">
    <source>
        <dbReference type="EMBL" id="CAD8078688.1"/>
    </source>
</evidence>
<evidence type="ECO:0000313" key="6">
    <source>
        <dbReference type="Proteomes" id="UP000692954"/>
    </source>
</evidence>
<keyword evidence="6" id="KW-1185">Reference proteome</keyword>
<organism evidence="5 6">
    <name type="scientific">Paramecium sonneborni</name>
    <dbReference type="NCBI Taxonomy" id="65129"/>
    <lineage>
        <taxon>Eukaryota</taxon>
        <taxon>Sar</taxon>
        <taxon>Alveolata</taxon>
        <taxon>Ciliophora</taxon>
        <taxon>Intramacronucleata</taxon>
        <taxon>Oligohymenophorea</taxon>
        <taxon>Peniculida</taxon>
        <taxon>Parameciidae</taxon>
        <taxon>Paramecium</taxon>
    </lineage>
</organism>